<evidence type="ECO:0000313" key="3">
    <source>
        <dbReference type="Proteomes" id="UP000027222"/>
    </source>
</evidence>
<name>A0A067STM4_GALM3</name>
<keyword evidence="3" id="KW-1185">Reference proteome</keyword>
<dbReference type="Proteomes" id="UP000027222">
    <property type="component" value="Unassembled WGS sequence"/>
</dbReference>
<dbReference type="EMBL" id="KL142398">
    <property type="protein sequence ID" value="KDR70108.1"/>
    <property type="molecule type" value="Genomic_DNA"/>
</dbReference>
<sequence>MRAFQEVLGRLTEFVRRLDIHVAGVPLSRHSTLIFVLVSMLLQYFWHLLLMFRVRDAIAFTQFGFLAILFPFDRLSLTLSLACNTTPWPMLPNNAC</sequence>
<dbReference type="HOGENOM" id="CLU_2359895_0_0_1"/>
<reference evidence="3" key="1">
    <citation type="journal article" date="2014" name="Proc. Natl. Acad. Sci. U.S.A.">
        <title>Extensive sampling of basidiomycete genomes demonstrates inadequacy of the white-rot/brown-rot paradigm for wood decay fungi.</title>
        <authorList>
            <person name="Riley R."/>
            <person name="Salamov A.A."/>
            <person name="Brown D.W."/>
            <person name="Nagy L.G."/>
            <person name="Floudas D."/>
            <person name="Held B.W."/>
            <person name="Levasseur A."/>
            <person name="Lombard V."/>
            <person name="Morin E."/>
            <person name="Otillar R."/>
            <person name="Lindquist E.A."/>
            <person name="Sun H."/>
            <person name="LaButti K.M."/>
            <person name="Schmutz J."/>
            <person name="Jabbour D."/>
            <person name="Luo H."/>
            <person name="Baker S.E."/>
            <person name="Pisabarro A.G."/>
            <person name="Walton J.D."/>
            <person name="Blanchette R.A."/>
            <person name="Henrissat B."/>
            <person name="Martin F."/>
            <person name="Cullen D."/>
            <person name="Hibbett D.S."/>
            <person name="Grigoriev I.V."/>
        </authorList>
    </citation>
    <scope>NUCLEOTIDE SEQUENCE [LARGE SCALE GENOMIC DNA]</scope>
    <source>
        <strain evidence="3">CBS 339.88</strain>
    </source>
</reference>
<keyword evidence="1" id="KW-0812">Transmembrane</keyword>
<proteinExistence type="predicted"/>
<feature type="transmembrane region" description="Helical" evidence="1">
    <location>
        <begin position="32"/>
        <end position="51"/>
    </location>
</feature>
<organism evidence="2 3">
    <name type="scientific">Galerina marginata (strain CBS 339.88)</name>
    <dbReference type="NCBI Taxonomy" id="685588"/>
    <lineage>
        <taxon>Eukaryota</taxon>
        <taxon>Fungi</taxon>
        <taxon>Dikarya</taxon>
        <taxon>Basidiomycota</taxon>
        <taxon>Agaricomycotina</taxon>
        <taxon>Agaricomycetes</taxon>
        <taxon>Agaricomycetidae</taxon>
        <taxon>Agaricales</taxon>
        <taxon>Agaricineae</taxon>
        <taxon>Strophariaceae</taxon>
        <taxon>Galerina</taxon>
    </lineage>
</organism>
<dbReference type="AlphaFoldDB" id="A0A067STM4"/>
<gene>
    <name evidence="2" type="ORF">GALMADRAFT_254931</name>
</gene>
<evidence type="ECO:0000256" key="1">
    <source>
        <dbReference type="SAM" id="Phobius"/>
    </source>
</evidence>
<protein>
    <submittedName>
        <fullName evidence="2">Uncharacterized protein</fullName>
    </submittedName>
</protein>
<accession>A0A067STM4</accession>
<keyword evidence="1" id="KW-1133">Transmembrane helix</keyword>
<evidence type="ECO:0000313" key="2">
    <source>
        <dbReference type="EMBL" id="KDR70108.1"/>
    </source>
</evidence>
<keyword evidence="1" id="KW-0472">Membrane</keyword>